<feature type="transmembrane region" description="Helical" evidence="2">
    <location>
        <begin position="578"/>
        <end position="596"/>
    </location>
</feature>
<feature type="compositionally biased region" description="Basic and acidic residues" evidence="1">
    <location>
        <begin position="63"/>
        <end position="73"/>
    </location>
</feature>
<feature type="transmembrane region" description="Helical" evidence="2">
    <location>
        <begin position="250"/>
        <end position="270"/>
    </location>
</feature>
<feature type="transmembrane region" description="Helical" evidence="2">
    <location>
        <begin position="798"/>
        <end position="816"/>
    </location>
</feature>
<feature type="transmembrane region" description="Helical" evidence="2">
    <location>
        <begin position="737"/>
        <end position="754"/>
    </location>
</feature>
<keyword evidence="2" id="KW-0812">Transmembrane</keyword>
<feature type="transmembrane region" description="Helical" evidence="2">
    <location>
        <begin position="164"/>
        <end position="184"/>
    </location>
</feature>
<feature type="region of interest" description="Disordered" evidence="1">
    <location>
        <begin position="63"/>
        <end position="92"/>
    </location>
</feature>
<feature type="transmembrane region" description="Helical" evidence="2">
    <location>
        <begin position="975"/>
        <end position="994"/>
    </location>
</feature>
<feature type="transmembrane region" description="Helical" evidence="2">
    <location>
        <begin position="1035"/>
        <end position="1052"/>
    </location>
</feature>
<reference evidence="3 4" key="1">
    <citation type="submission" date="2019-10" db="EMBL/GenBank/DDBJ databases">
        <title>Gracilibacillus sp. nov. isolated from rice seeds.</title>
        <authorList>
            <person name="He S."/>
        </authorList>
    </citation>
    <scope>NUCLEOTIDE SEQUENCE [LARGE SCALE GENOMIC DNA]</scope>
    <source>
        <strain evidence="3 4">TD8</strain>
    </source>
</reference>
<evidence type="ECO:0000256" key="1">
    <source>
        <dbReference type="SAM" id="MobiDB-lite"/>
    </source>
</evidence>
<comment type="caution">
    <text evidence="3">The sequence shown here is derived from an EMBL/GenBank/DDBJ whole genome shotgun (WGS) entry which is preliminary data.</text>
</comment>
<feature type="transmembrane region" description="Helical" evidence="2">
    <location>
        <begin position="104"/>
        <end position="127"/>
    </location>
</feature>
<feature type="transmembrane region" description="Helical" evidence="2">
    <location>
        <begin position="495"/>
        <end position="511"/>
    </location>
</feature>
<feature type="transmembrane region" description="Helical" evidence="2">
    <location>
        <begin position="133"/>
        <end position="152"/>
    </location>
</feature>
<feature type="transmembrane region" description="Helical" evidence="2">
    <location>
        <begin position="766"/>
        <end position="786"/>
    </location>
</feature>
<organism evidence="3 4">
    <name type="scientific">Gracilibacillus oryzae</name>
    <dbReference type="NCBI Taxonomy" id="1672701"/>
    <lineage>
        <taxon>Bacteria</taxon>
        <taxon>Bacillati</taxon>
        <taxon>Bacillota</taxon>
        <taxon>Bacilli</taxon>
        <taxon>Bacillales</taxon>
        <taxon>Bacillaceae</taxon>
        <taxon>Gracilibacillus</taxon>
    </lineage>
</organism>
<feature type="transmembrane region" description="Helical" evidence="2">
    <location>
        <begin position="1058"/>
        <end position="1075"/>
    </location>
</feature>
<accession>A0A7C8GVR9</accession>
<feature type="transmembrane region" description="Helical" evidence="2">
    <location>
        <begin position="224"/>
        <end position="244"/>
    </location>
</feature>
<evidence type="ECO:0000313" key="4">
    <source>
        <dbReference type="Proteomes" id="UP000480246"/>
    </source>
</evidence>
<dbReference type="RefSeq" id="WP_153400890.1">
    <property type="nucleotide sequence ID" value="NZ_ML762424.1"/>
</dbReference>
<feature type="transmembrane region" description="Helical" evidence="2">
    <location>
        <begin position="190"/>
        <end position="212"/>
    </location>
</feature>
<feature type="transmembrane region" description="Helical" evidence="2">
    <location>
        <begin position="608"/>
        <end position="627"/>
    </location>
</feature>
<feature type="transmembrane region" description="Helical" evidence="2">
    <location>
        <begin position="823"/>
        <end position="839"/>
    </location>
</feature>
<feature type="transmembrane region" description="Helical" evidence="2">
    <location>
        <begin position="353"/>
        <end position="374"/>
    </location>
</feature>
<feature type="transmembrane region" description="Helical" evidence="2">
    <location>
        <begin position="282"/>
        <end position="301"/>
    </location>
</feature>
<feature type="transmembrane region" description="Helical" evidence="2">
    <location>
        <begin position="1082"/>
        <end position="1099"/>
    </location>
</feature>
<feature type="transmembrane region" description="Helical" evidence="2">
    <location>
        <begin position="950"/>
        <end position="968"/>
    </location>
</feature>
<feature type="transmembrane region" description="Helical" evidence="2">
    <location>
        <begin position="657"/>
        <end position="679"/>
    </location>
</feature>
<dbReference type="OrthoDB" id="1815069at2"/>
<feature type="transmembrane region" description="Helical" evidence="2">
    <location>
        <begin position="633"/>
        <end position="650"/>
    </location>
</feature>
<evidence type="ECO:0000313" key="3">
    <source>
        <dbReference type="EMBL" id="KAB8139382.1"/>
    </source>
</evidence>
<feature type="transmembrane region" description="Helical" evidence="2">
    <location>
        <begin position="412"/>
        <end position="430"/>
    </location>
</feature>
<feature type="transmembrane region" description="Helical" evidence="2">
    <location>
        <begin position="845"/>
        <end position="862"/>
    </location>
</feature>
<feature type="transmembrane region" description="Helical" evidence="2">
    <location>
        <begin position="1111"/>
        <end position="1130"/>
    </location>
</feature>
<feature type="transmembrane region" description="Helical" evidence="2">
    <location>
        <begin position="307"/>
        <end position="325"/>
    </location>
</feature>
<sequence length="1155" mass="133832">MTDLSRYKRQKIVKEEMQDLLKAGFIDQKEYERFLDSYNQYIKHDEEKRQTIHTGELHTVSIPKEKKPKETKTKVKKIKEQSPAPVAASQPKVKTAEQIRERNITWLLVLGVTFLLISGLVVATSTWEQMGALLKVITLLGVSVFFLILSAVSSSILKINKTAFAFLTLGSLLLPIAVIAIGYFGLLGDYLTLTGEGRFVLGMICTILPLPLYARNAVKNQSKLFVWIFYLFLTFFIGFSIAATKVPVDVYYFLIMLYNGLLLLGYHRLQNYQKIRIFIKELPGYAQLNLVISTILMLFVFDQKLFYSFNILLTAFLYISMIFIYNTKKGYHFMFTVLFAYGIYQLTENSWLHSIDLFVYSLIGAGYLGFAYLIKRDDYLVRVFHYTSAFMSVAAFIYISFQGIILRAQEDSWVLLLAYFTIVLTYIYLANITKNRIFPWLASVFLIVSGFQIWELVFEPVNLSFPLFMFLYASLLFTGIGLRTNVKYLNPINRSTYYISIIAMIFSIFIGLLAESYIQVCFMFVLFGCLALLEFFSQGEQFKKTAAWTNAVSWWFALYMLYPAIIEQSFLYQIYFDAPFHLAVAGIIMLAISLVWKKTARKMLENASFYIGQISYLLALFSLMDIYSIDTVFVRPAILFVGIGAAVWLVRHTGITYLWSIVSVMTLAFYMSLISTLSLDGFVSIAWFMQTAPVLLLVIERFAGKYAESIKPHFFWLSIIVQSFLILLILLDQLMVQLLNPIIILIPLAVYLYSTFGKKLEWQVKILLYAAMTMIPILLSGYAIYYDDLLDIGFGYRLIISSVFFAIIWKFVPLLVWKKRMEWYMIPFSLTSLVTVIAIEPINTLLELVIVICFLILNLYFLHVRKWLTVVLFPLLLTILLWEQQEVVYTDINLFFISIVCFFILLIAGKLLYRQFYQKVSDHWLVDWYSAVAFVYAAYLLKYSTGFPSVWIQIIPYLLLAVWLFLHIKRIDHSFLKKVFVTLGAISLLPAYYHVLFEYKSHIPELFEAEFIVMPIIILSILLSRRTWREYQRIMANVQTVILVFITVYLIADAIQSNTVWDALIVGTLSIVSLLAGMKFQIRSYLFIGLGTLLFNVIYQTKPYWGNMPWWGYLLIAGLTLIIIASYNEWKKQRKADNKLAKKIKNMLAQLKEWE</sequence>
<feature type="transmembrane region" description="Helical" evidence="2">
    <location>
        <begin position="714"/>
        <end position="731"/>
    </location>
</feature>
<dbReference type="Proteomes" id="UP000480246">
    <property type="component" value="Unassembled WGS sequence"/>
</dbReference>
<feature type="transmembrane region" description="Helical" evidence="2">
    <location>
        <begin position="463"/>
        <end position="483"/>
    </location>
</feature>
<feature type="transmembrane region" description="Helical" evidence="2">
    <location>
        <begin position="517"/>
        <end position="536"/>
    </location>
</feature>
<evidence type="ECO:0008006" key="5">
    <source>
        <dbReference type="Google" id="ProtNLM"/>
    </source>
</evidence>
<feature type="transmembrane region" description="Helical" evidence="2">
    <location>
        <begin position="330"/>
        <end position="347"/>
    </location>
</feature>
<proteinExistence type="predicted"/>
<name>A0A7C8GVR9_9BACI</name>
<dbReference type="AlphaFoldDB" id="A0A7C8GVR9"/>
<dbReference type="EMBL" id="WEID01000004">
    <property type="protein sequence ID" value="KAB8139382.1"/>
    <property type="molecule type" value="Genomic_DNA"/>
</dbReference>
<feature type="transmembrane region" description="Helical" evidence="2">
    <location>
        <begin position="386"/>
        <end position="406"/>
    </location>
</feature>
<gene>
    <name evidence="3" type="ORF">F9U64_00890</name>
</gene>
<feature type="transmembrane region" description="Helical" evidence="2">
    <location>
        <begin position="1006"/>
        <end position="1023"/>
    </location>
</feature>
<feature type="transmembrane region" description="Helical" evidence="2">
    <location>
        <begin position="894"/>
        <end position="913"/>
    </location>
</feature>
<protein>
    <recommendedName>
        <fullName evidence="5">DUF2157 domain-containing protein</fullName>
    </recommendedName>
</protein>
<keyword evidence="2" id="KW-1133">Transmembrane helix</keyword>
<feature type="transmembrane region" description="Helical" evidence="2">
    <location>
        <begin position="437"/>
        <end position="457"/>
    </location>
</feature>
<evidence type="ECO:0000256" key="2">
    <source>
        <dbReference type="SAM" id="Phobius"/>
    </source>
</evidence>
<feature type="transmembrane region" description="Helical" evidence="2">
    <location>
        <begin position="685"/>
        <end position="702"/>
    </location>
</feature>
<feature type="transmembrane region" description="Helical" evidence="2">
    <location>
        <begin position="867"/>
        <end position="882"/>
    </location>
</feature>
<feature type="transmembrane region" description="Helical" evidence="2">
    <location>
        <begin position="548"/>
        <end position="566"/>
    </location>
</feature>
<feature type="transmembrane region" description="Helical" evidence="2">
    <location>
        <begin position="925"/>
        <end position="944"/>
    </location>
</feature>
<keyword evidence="4" id="KW-1185">Reference proteome</keyword>
<keyword evidence="2" id="KW-0472">Membrane</keyword>